<dbReference type="PANTHER" id="PTHR38099:SF1">
    <property type="entry name" value="LARGE RIBOSOMAL RNA SUBUNIT ACCUMULATION PROTEIN YCED"/>
    <property type="match status" value="1"/>
</dbReference>
<dbReference type="GO" id="GO:0042254">
    <property type="term" value="P:ribosome biogenesis"/>
    <property type="evidence" value="ECO:0007669"/>
    <property type="project" value="UniProtKB-KW"/>
</dbReference>
<evidence type="ECO:0000256" key="2">
    <source>
        <dbReference type="ARBA" id="ARBA00010740"/>
    </source>
</evidence>
<evidence type="ECO:0000256" key="5">
    <source>
        <dbReference type="ARBA" id="ARBA00031841"/>
    </source>
</evidence>
<reference evidence="7 8" key="1">
    <citation type="submission" date="2020-07" db="EMBL/GenBank/DDBJ databases">
        <title>Halieaceae bacterium, F7430, whole genome shotgun sequencing project.</title>
        <authorList>
            <person name="Jiang S."/>
            <person name="Liu Z.W."/>
            <person name="Du Z.J."/>
        </authorList>
    </citation>
    <scope>NUCLEOTIDE SEQUENCE [LARGE SCALE GENOMIC DNA]</scope>
    <source>
        <strain evidence="7 8">F7430</strain>
    </source>
</reference>
<keyword evidence="4" id="KW-0690">Ribosome biogenesis</keyword>
<comment type="caution">
    <text evidence="7">The sequence shown here is derived from an EMBL/GenBank/DDBJ whole genome shotgun (WGS) entry which is preliminary data.</text>
</comment>
<dbReference type="PANTHER" id="PTHR38099">
    <property type="entry name" value="LARGE RIBOSOMAL RNA SUBUNIT ACCUMULATION PROTEIN YCED"/>
    <property type="match status" value="1"/>
</dbReference>
<feature type="region of interest" description="Disordered" evidence="6">
    <location>
        <begin position="152"/>
        <end position="179"/>
    </location>
</feature>
<sequence length="179" mass="20123">MLTEPLPTTLDIRKAAARGVSISGVLKPLELQRFRALLAADDGVIEAFLAFSKDDEGRFLIEVTTDAQVIVTCQRCLDPMPTRLQTSHVLAVVWSDEQARNLPRHLEPLILEEEAGELWELVEDELVLGLPPYNYHERKDCNEVLVDLAAAEPEMAPEEERPNPFDVLAQLKPSEKNQE</sequence>
<protein>
    <recommendedName>
        <fullName evidence="3">Large ribosomal RNA subunit accumulation protein YceD</fullName>
    </recommendedName>
    <alternativeName>
        <fullName evidence="5">23S rRNA accumulation protein YceD</fullName>
    </alternativeName>
</protein>
<proteinExistence type="inferred from homology"/>
<dbReference type="InterPro" id="IPR039255">
    <property type="entry name" value="YceD_bac"/>
</dbReference>
<dbReference type="InterPro" id="IPR003772">
    <property type="entry name" value="YceD"/>
</dbReference>
<name>A0A7W2YIJ8_9GAMM</name>
<evidence type="ECO:0000313" key="8">
    <source>
        <dbReference type="Proteomes" id="UP000539350"/>
    </source>
</evidence>
<organism evidence="7 8">
    <name type="scientific">Sediminihaliea albiluteola</name>
    <dbReference type="NCBI Taxonomy" id="2758564"/>
    <lineage>
        <taxon>Bacteria</taxon>
        <taxon>Pseudomonadati</taxon>
        <taxon>Pseudomonadota</taxon>
        <taxon>Gammaproteobacteria</taxon>
        <taxon>Cellvibrionales</taxon>
        <taxon>Halieaceae</taxon>
        <taxon>Sediminihaliea</taxon>
    </lineage>
</organism>
<dbReference type="EMBL" id="JACFXU010000013">
    <property type="protein sequence ID" value="MBA6412175.1"/>
    <property type="molecule type" value="Genomic_DNA"/>
</dbReference>
<gene>
    <name evidence="7" type="ORF">H2508_03535</name>
</gene>
<comment type="function">
    <text evidence="1">Plays a role in synthesis, processing and/or stability of 23S rRNA.</text>
</comment>
<evidence type="ECO:0000256" key="1">
    <source>
        <dbReference type="ARBA" id="ARBA00002868"/>
    </source>
</evidence>
<dbReference type="Proteomes" id="UP000539350">
    <property type="component" value="Unassembled WGS sequence"/>
</dbReference>
<accession>A0A7W2YIJ8</accession>
<keyword evidence="8" id="KW-1185">Reference proteome</keyword>
<evidence type="ECO:0000256" key="4">
    <source>
        <dbReference type="ARBA" id="ARBA00022517"/>
    </source>
</evidence>
<dbReference type="RefSeq" id="WP_182168991.1">
    <property type="nucleotide sequence ID" value="NZ_JACFXU010000013.1"/>
</dbReference>
<dbReference type="AlphaFoldDB" id="A0A7W2YIJ8"/>
<evidence type="ECO:0000256" key="3">
    <source>
        <dbReference type="ARBA" id="ARBA00015716"/>
    </source>
</evidence>
<evidence type="ECO:0000313" key="7">
    <source>
        <dbReference type="EMBL" id="MBA6412175.1"/>
    </source>
</evidence>
<dbReference type="GO" id="GO:0005829">
    <property type="term" value="C:cytosol"/>
    <property type="evidence" value="ECO:0007669"/>
    <property type="project" value="TreeGrafter"/>
</dbReference>
<comment type="similarity">
    <text evidence="2">Belongs to the DUF177 domain family.</text>
</comment>
<dbReference type="Pfam" id="PF02620">
    <property type="entry name" value="YceD"/>
    <property type="match status" value="1"/>
</dbReference>
<evidence type="ECO:0000256" key="6">
    <source>
        <dbReference type="SAM" id="MobiDB-lite"/>
    </source>
</evidence>